<proteinExistence type="predicted"/>
<feature type="non-terminal residue" evidence="1">
    <location>
        <position position="1"/>
    </location>
</feature>
<evidence type="ECO:0000313" key="1">
    <source>
        <dbReference type="EMBL" id="KKS25492.1"/>
    </source>
</evidence>
<evidence type="ECO:0000313" key="2">
    <source>
        <dbReference type="Proteomes" id="UP000033856"/>
    </source>
</evidence>
<name>A0A0G0XLZ4_9BACT</name>
<comment type="caution">
    <text evidence="1">The sequence shown here is derived from an EMBL/GenBank/DDBJ whole genome shotgun (WGS) entry which is preliminary data.</text>
</comment>
<gene>
    <name evidence="1" type="ORF">UU83_C0005G0001</name>
</gene>
<dbReference type="AlphaFoldDB" id="A0A0G0XLZ4"/>
<accession>A0A0G0XLZ4</accession>
<organism evidence="1 2">
    <name type="scientific">Candidatus Jorgensenbacteria bacterium GW2011_GWF2_41_8</name>
    <dbReference type="NCBI Taxonomy" id="1618667"/>
    <lineage>
        <taxon>Bacteria</taxon>
        <taxon>Candidatus Joergenseniibacteriota</taxon>
    </lineage>
</organism>
<sequence length="230" mass="26321">TISFIGSDKNAGKTTALNFVYQKLKKENLSLKGNRNKGNSNKTNNNVVITSVGINGEEFDNYESSKQYKYLKPEITIYNNDLFITASYHLEQLNGHYQILHIFDRPKFNKPLVLGRMLFDSKLILEGPNEKNELLEVKKYLLNIENITLNQLHFFLIDGSIDRQFLAHPQVSDYFFFSLLLCNRPQQINKAKNLLAPLSFAILFTGQGLKNARPTINALLTAPHRLESEL</sequence>
<reference evidence="1 2" key="1">
    <citation type="journal article" date="2015" name="Nature">
        <title>rRNA introns, odd ribosomes, and small enigmatic genomes across a large radiation of phyla.</title>
        <authorList>
            <person name="Brown C.T."/>
            <person name="Hug L.A."/>
            <person name="Thomas B.C."/>
            <person name="Sharon I."/>
            <person name="Castelle C.J."/>
            <person name="Singh A."/>
            <person name="Wilkins M.J."/>
            <person name="Williams K.H."/>
            <person name="Banfield J.F."/>
        </authorList>
    </citation>
    <scope>NUCLEOTIDE SEQUENCE [LARGE SCALE GENOMIC DNA]</scope>
</reference>
<dbReference type="Proteomes" id="UP000033856">
    <property type="component" value="Unassembled WGS sequence"/>
</dbReference>
<protein>
    <submittedName>
        <fullName evidence="1">Uncharacterized protein</fullName>
    </submittedName>
</protein>
<dbReference type="EMBL" id="LCCD01000005">
    <property type="protein sequence ID" value="KKS25492.1"/>
    <property type="molecule type" value="Genomic_DNA"/>
</dbReference>